<dbReference type="OrthoDB" id="331502at2759"/>
<feature type="compositionally biased region" description="Basic and acidic residues" evidence="1">
    <location>
        <begin position="157"/>
        <end position="168"/>
    </location>
</feature>
<sequence>MKTQLHGIGDLIKRLEVIADACGEQKSKEDKPKDEFLRLKQRVYTLLEQGRNDIHERQKLLSKRGNCTESIRKGHAVRQALDELRAALPKLQALHKKAQSKRGAKAKKEELQARYQDIRVLKRHVDELNELFQRSQSEAHGQEPTPSTLGKTLGLRDLGRASEEDTKRNMTAQEEDALAAMKRRDEDIEKQLEELGHAVGRLDPLARQIGETAERHRLRAEALGAEVDKTEGDIQQLNR</sequence>
<evidence type="ECO:0008006" key="4">
    <source>
        <dbReference type="Google" id="ProtNLM"/>
    </source>
</evidence>
<dbReference type="SUPFAM" id="SSF58038">
    <property type="entry name" value="SNARE fusion complex"/>
    <property type="match status" value="1"/>
</dbReference>
<organism evidence="2 3">
    <name type="scientific">Symbiodinium natans</name>
    <dbReference type="NCBI Taxonomy" id="878477"/>
    <lineage>
        <taxon>Eukaryota</taxon>
        <taxon>Sar</taxon>
        <taxon>Alveolata</taxon>
        <taxon>Dinophyceae</taxon>
        <taxon>Suessiales</taxon>
        <taxon>Symbiodiniaceae</taxon>
        <taxon>Symbiodinium</taxon>
    </lineage>
</organism>
<feature type="compositionally biased region" description="Polar residues" evidence="1">
    <location>
        <begin position="133"/>
        <end position="150"/>
    </location>
</feature>
<evidence type="ECO:0000313" key="2">
    <source>
        <dbReference type="EMBL" id="CAE7404688.1"/>
    </source>
</evidence>
<evidence type="ECO:0000256" key="1">
    <source>
        <dbReference type="SAM" id="MobiDB-lite"/>
    </source>
</evidence>
<name>A0A812QUV5_9DINO</name>
<feature type="region of interest" description="Disordered" evidence="1">
    <location>
        <begin position="133"/>
        <end position="173"/>
    </location>
</feature>
<dbReference type="AlphaFoldDB" id="A0A812QUV5"/>
<dbReference type="EMBL" id="CAJNDS010002272">
    <property type="protein sequence ID" value="CAE7404688.1"/>
    <property type="molecule type" value="Genomic_DNA"/>
</dbReference>
<reference evidence="2" key="1">
    <citation type="submission" date="2021-02" db="EMBL/GenBank/DDBJ databases">
        <authorList>
            <person name="Dougan E. K."/>
            <person name="Rhodes N."/>
            <person name="Thang M."/>
            <person name="Chan C."/>
        </authorList>
    </citation>
    <scope>NUCLEOTIDE SEQUENCE</scope>
</reference>
<protein>
    <recommendedName>
        <fullName evidence="4">t-SNARE coiled-coil homology domain-containing protein</fullName>
    </recommendedName>
</protein>
<evidence type="ECO:0000313" key="3">
    <source>
        <dbReference type="Proteomes" id="UP000604046"/>
    </source>
</evidence>
<accession>A0A812QUV5</accession>
<keyword evidence="3" id="KW-1185">Reference proteome</keyword>
<dbReference type="CDD" id="cd15841">
    <property type="entry name" value="SNARE_Qc"/>
    <property type="match status" value="1"/>
</dbReference>
<gene>
    <name evidence="2" type="ORF">SNAT2548_LOCUS22016</name>
</gene>
<proteinExistence type="predicted"/>
<dbReference type="Gene3D" id="1.20.5.110">
    <property type="match status" value="1"/>
</dbReference>
<comment type="caution">
    <text evidence="2">The sequence shown here is derived from an EMBL/GenBank/DDBJ whole genome shotgun (WGS) entry which is preliminary data.</text>
</comment>
<dbReference type="Proteomes" id="UP000604046">
    <property type="component" value="Unassembled WGS sequence"/>
</dbReference>